<name>A0A4U8QBJ9_9FIRM</name>
<sequence length="273" mass="31315" precursor="true">MVKNKSFLIIICFLFLITGLYAAQTTAFASAANGMKKHSKKTEKVIFTGASGTALMEGSRNDGDTKRPQNINYGKWEKGKDLFFITKSGSGILWFLSPSERQTILSRFSCFSTSYDSTHPQGGEYLRKLLDSDKPQNVHYSVALIIEGNDIRKARKRSQIRKQAQVYADYYLSLARRYPSYNFYVISKSAYAPGIKKSKVNRKSRAFNKELRRILSEQALPNIKYEKFYEYSKKLYHKKPGKAGATADQHPNQYVTQQWFNRILKYMNLSPNG</sequence>
<proteinExistence type="predicted"/>
<reference evidence="2 3" key="1">
    <citation type="journal article" date="2019" name="Anaerobe">
        <title>Detection of Robinsoniella peoriensis in multiple bone samples of a trauma patient.</title>
        <authorList>
            <person name="Schrottner P."/>
            <person name="Hartwich K."/>
            <person name="Bunk B."/>
            <person name="Schober I."/>
            <person name="Helbig S."/>
            <person name="Rudolph W.W."/>
            <person name="Gunzer F."/>
        </authorList>
    </citation>
    <scope>NUCLEOTIDE SEQUENCE [LARGE SCALE GENOMIC DNA]</scope>
    <source>
        <strain evidence="2 3">DSM 106044</strain>
    </source>
</reference>
<keyword evidence="1" id="KW-0732">Signal</keyword>
<protein>
    <recommendedName>
        <fullName evidence="4">SGNH hydrolase-type esterase domain-containing protein</fullName>
    </recommendedName>
</protein>
<evidence type="ECO:0000313" key="2">
    <source>
        <dbReference type="EMBL" id="TLD01653.1"/>
    </source>
</evidence>
<feature type="chain" id="PRO_5038525690" description="SGNH hydrolase-type esterase domain-containing protein" evidence="1">
    <location>
        <begin position="23"/>
        <end position="273"/>
    </location>
</feature>
<dbReference type="RefSeq" id="WP_138002142.1">
    <property type="nucleotide sequence ID" value="NZ_QGQD01000033.1"/>
</dbReference>
<dbReference type="Proteomes" id="UP000306509">
    <property type="component" value="Unassembled WGS sequence"/>
</dbReference>
<dbReference type="STRING" id="180332.GCA_000797495_01413"/>
<organism evidence="2 3">
    <name type="scientific">Robinsoniella peoriensis</name>
    <dbReference type="NCBI Taxonomy" id="180332"/>
    <lineage>
        <taxon>Bacteria</taxon>
        <taxon>Bacillati</taxon>
        <taxon>Bacillota</taxon>
        <taxon>Clostridia</taxon>
        <taxon>Lachnospirales</taxon>
        <taxon>Lachnospiraceae</taxon>
        <taxon>Robinsoniella</taxon>
    </lineage>
</organism>
<keyword evidence="3" id="KW-1185">Reference proteome</keyword>
<feature type="signal peptide" evidence="1">
    <location>
        <begin position="1"/>
        <end position="22"/>
    </location>
</feature>
<dbReference type="SUPFAM" id="SSF52266">
    <property type="entry name" value="SGNH hydrolase"/>
    <property type="match status" value="1"/>
</dbReference>
<evidence type="ECO:0000256" key="1">
    <source>
        <dbReference type="SAM" id="SignalP"/>
    </source>
</evidence>
<accession>A0A4U8QBJ9</accession>
<evidence type="ECO:0000313" key="3">
    <source>
        <dbReference type="Proteomes" id="UP000306509"/>
    </source>
</evidence>
<dbReference type="AlphaFoldDB" id="A0A4U8QBJ9"/>
<comment type="caution">
    <text evidence="2">The sequence shown here is derived from an EMBL/GenBank/DDBJ whole genome shotgun (WGS) entry which is preliminary data.</text>
</comment>
<dbReference type="EMBL" id="QGQD01000033">
    <property type="protein sequence ID" value="TLD01653.1"/>
    <property type="molecule type" value="Genomic_DNA"/>
</dbReference>
<gene>
    <name evidence="2" type="ORF">DSM106044_01452</name>
</gene>
<evidence type="ECO:0008006" key="4">
    <source>
        <dbReference type="Google" id="ProtNLM"/>
    </source>
</evidence>